<accession>A0A1T4JQQ3</accession>
<dbReference type="STRING" id="261392.SAMN02745149_00722"/>
<name>A0A1T4JQQ3_TREPO</name>
<dbReference type="Proteomes" id="UP000190423">
    <property type="component" value="Unassembled WGS sequence"/>
</dbReference>
<sequence length="216" mass="25622">MENEIIILNENDLKNKIYTIRGVQVMLDSDLAEIYGYETKRFNEQVKNNIERFDEDFRFQLTDDEVKIVSRSKISTLNDEPQGRGHNIKYNPYAFTEQGIYMLMTVLKGELAVKQSKTLIRLFKQMKDFVLTNSHLFAEIDSIKKHLIESDLHHKENDKRIDELFTLMDKYKIEEKQGIFFQGQIFDAYAKFESFIQSARIWGTRLSCRGRVWKTK</sequence>
<evidence type="ECO:0000259" key="1">
    <source>
        <dbReference type="Pfam" id="PF10543"/>
    </source>
</evidence>
<proteinExistence type="predicted"/>
<evidence type="ECO:0000313" key="3">
    <source>
        <dbReference type="Proteomes" id="UP000190423"/>
    </source>
</evidence>
<dbReference type="EMBL" id="FUWG01000004">
    <property type="protein sequence ID" value="SJZ32425.1"/>
    <property type="molecule type" value="Genomic_DNA"/>
</dbReference>
<feature type="domain" description="KilA-N DNA-binding" evidence="1">
    <location>
        <begin position="15"/>
        <end position="106"/>
    </location>
</feature>
<evidence type="ECO:0000313" key="2">
    <source>
        <dbReference type="EMBL" id="SJZ32425.1"/>
    </source>
</evidence>
<dbReference type="InterPro" id="IPR018873">
    <property type="entry name" value="KilA-N_DNA-bd_domain"/>
</dbReference>
<reference evidence="2 3" key="1">
    <citation type="submission" date="2017-02" db="EMBL/GenBank/DDBJ databases">
        <authorList>
            <person name="Peterson S.W."/>
        </authorList>
    </citation>
    <scope>NUCLEOTIDE SEQUENCE [LARGE SCALE GENOMIC DNA]</scope>
    <source>
        <strain evidence="2 3">ATCC BAA-908</strain>
    </source>
</reference>
<dbReference type="Pfam" id="PF10543">
    <property type="entry name" value="ORF6N"/>
    <property type="match status" value="1"/>
</dbReference>
<gene>
    <name evidence="2" type="ORF">SAMN02745149_00722</name>
</gene>
<dbReference type="OrthoDB" id="9816206at2"/>
<organism evidence="2 3">
    <name type="scientific">Treponema porcinum</name>
    <dbReference type="NCBI Taxonomy" id="261392"/>
    <lineage>
        <taxon>Bacteria</taxon>
        <taxon>Pseudomonadati</taxon>
        <taxon>Spirochaetota</taxon>
        <taxon>Spirochaetia</taxon>
        <taxon>Spirochaetales</taxon>
        <taxon>Treponemataceae</taxon>
        <taxon>Treponema</taxon>
    </lineage>
</organism>
<keyword evidence="3" id="KW-1185">Reference proteome</keyword>
<protein>
    <submittedName>
        <fullName evidence="2">ORF6N domain-containing protein</fullName>
    </submittedName>
</protein>
<dbReference type="AlphaFoldDB" id="A0A1T4JQQ3"/>